<feature type="compositionally biased region" description="Basic and acidic residues" evidence="1">
    <location>
        <begin position="210"/>
        <end position="224"/>
    </location>
</feature>
<reference evidence="2" key="1">
    <citation type="submission" date="2016-10" db="EMBL/GenBank/DDBJ databases">
        <authorList>
            <person name="Benchimol M."/>
            <person name="Almeida L.G."/>
            <person name="Vasconcelos A.T."/>
            <person name="Perreira-Neves A."/>
            <person name="Rosa I.A."/>
            <person name="Tasca T."/>
            <person name="Bogo M.R."/>
            <person name="de Souza W."/>
        </authorList>
    </citation>
    <scope>NUCLEOTIDE SEQUENCE [LARGE SCALE GENOMIC DNA]</scope>
    <source>
        <strain evidence="2">K</strain>
    </source>
</reference>
<evidence type="ECO:0000256" key="1">
    <source>
        <dbReference type="SAM" id="MobiDB-lite"/>
    </source>
</evidence>
<evidence type="ECO:0000313" key="3">
    <source>
        <dbReference type="Proteomes" id="UP000179807"/>
    </source>
</evidence>
<dbReference type="EMBL" id="MLAK01000637">
    <property type="protein sequence ID" value="OHT09542.1"/>
    <property type="molecule type" value="Genomic_DNA"/>
</dbReference>
<organism evidence="2 3">
    <name type="scientific">Tritrichomonas foetus</name>
    <dbReference type="NCBI Taxonomy" id="1144522"/>
    <lineage>
        <taxon>Eukaryota</taxon>
        <taxon>Metamonada</taxon>
        <taxon>Parabasalia</taxon>
        <taxon>Tritrichomonadida</taxon>
        <taxon>Tritrichomonadidae</taxon>
        <taxon>Tritrichomonas</taxon>
    </lineage>
</organism>
<dbReference type="RefSeq" id="XP_068362678.1">
    <property type="nucleotide sequence ID" value="XM_068502077.1"/>
</dbReference>
<keyword evidence="3" id="KW-1185">Reference proteome</keyword>
<comment type="caution">
    <text evidence="2">The sequence shown here is derived from an EMBL/GenBank/DDBJ whole genome shotgun (WGS) entry which is preliminary data.</text>
</comment>
<protein>
    <submittedName>
        <fullName evidence="2">Uncharacterized protein</fullName>
    </submittedName>
</protein>
<dbReference type="GeneID" id="94836781"/>
<dbReference type="OrthoDB" id="10481627at2759"/>
<sequence length="366" mass="43030">MSIIFIDVAFRIQTNEGDYIMFETAQLIPESIDIPDEVSIVYKGKLHHVLETFANSPNLPDKLNEDTTLFPEEVQKAFQAFLKKNDEQIIYQNKKLMIPRDLKRLLIYDPNLISKIIPKARFSKTFNKDLKYEEHRVKFRRYHFALLDSMDIRIPLEFGKICGEKPLRYLKLSYLLTIAFQDILKSNELSEEIQNSQDKDFDSLMQPSEKSQDEKHKNDEKHENENDDDDDDDEKWIDVTPKPDFNFEDVGTEMAERVGEFMHEISQFDSIEADGPINFDFDTFKNKLDHFLDSSDDENNEEEEEEEADDQLFEHLEDDEEKILRCVADGKAPPEEYVKDHLDQSFNSQPSELGPTSNFMHLFNFK</sequence>
<accession>A0A1J4KIL3</accession>
<feature type="compositionally biased region" description="Acidic residues" evidence="1">
    <location>
        <begin position="225"/>
        <end position="235"/>
    </location>
</feature>
<evidence type="ECO:0000313" key="2">
    <source>
        <dbReference type="EMBL" id="OHT09542.1"/>
    </source>
</evidence>
<gene>
    <name evidence="2" type="ORF">TRFO_21598</name>
</gene>
<name>A0A1J4KIL3_9EUKA</name>
<feature type="region of interest" description="Disordered" evidence="1">
    <location>
        <begin position="197"/>
        <end position="243"/>
    </location>
</feature>
<proteinExistence type="predicted"/>
<dbReference type="VEuPathDB" id="TrichDB:TRFO_21598"/>
<dbReference type="AlphaFoldDB" id="A0A1J4KIL3"/>
<dbReference type="Proteomes" id="UP000179807">
    <property type="component" value="Unassembled WGS sequence"/>
</dbReference>